<evidence type="ECO:0000256" key="2">
    <source>
        <dbReference type="RuleBase" id="RU003749"/>
    </source>
</evidence>
<evidence type="ECO:0000313" key="5">
    <source>
        <dbReference type="Proteomes" id="UP000323176"/>
    </source>
</evidence>
<dbReference type="CDD" id="cd07043">
    <property type="entry name" value="STAS_anti-anti-sigma_factors"/>
    <property type="match status" value="1"/>
</dbReference>
<dbReference type="SUPFAM" id="SSF52091">
    <property type="entry name" value="SpoIIaa-like"/>
    <property type="match status" value="1"/>
</dbReference>
<dbReference type="AlphaFoldDB" id="A0A5C8EUD7"/>
<dbReference type="InterPro" id="IPR002645">
    <property type="entry name" value="STAS_dom"/>
</dbReference>
<comment type="caution">
    <text evidence="4">The sequence shown here is derived from an EMBL/GenBank/DDBJ whole genome shotgun (WGS) entry which is preliminary data.</text>
</comment>
<name>A0A5C8EUD7_BRAPL</name>
<evidence type="ECO:0000256" key="1">
    <source>
        <dbReference type="ARBA" id="ARBA00009013"/>
    </source>
</evidence>
<dbReference type="InterPro" id="IPR036513">
    <property type="entry name" value="STAS_dom_sf"/>
</dbReference>
<gene>
    <name evidence="4" type="ORF">EPJ72_06900</name>
</gene>
<proteinExistence type="inferred from homology"/>
<dbReference type="EMBL" id="SAXY01000044">
    <property type="protein sequence ID" value="TXJ41426.1"/>
    <property type="molecule type" value="Genomic_DNA"/>
</dbReference>
<evidence type="ECO:0000313" key="4">
    <source>
        <dbReference type="EMBL" id="TXJ41426.1"/>
    </source>
</evidence>
<accession>A0A5C8EUD7</accession>
<dbReference type="Gene3D" id="3.30.750.24">
    <property type="entry name" value="STAS domain"/>
    <property type="match status" value="1"/>
</dbReference>
<comment type="similarity">
    <text evidence="1 2">Belongs to the anti-sigma-factor antagonist family.</text>
</comment>
<dbReference type="GO" id="GO:0043856">
    <property type="term" value="F:anti-sigma factor antagonist activity"/>
    <property type="evidence" value="ECO:0007669"/>
    <property type="project" value="InterPro"/>
</dbReference>
<sequence length="110" mass="12169">MSLNIEDKGKAKVVKLEGKLDVNLSVSIESELDALIESGNINLILEISKVEYLSSSGIRVFINMMRKVKDKNGRLVLASVPDVIKKILKTVDLEDLFEVFDSVDDALASF</sequence>
<dbReference type="PANTHER" id="PTHR33495">
    <property type="entry name" value="ANTI-SIGMA FACTOR ANTAGONIST TM_1081-RELATED-RELATED"/>
    <property type="match status" value="1"/>
</dbReference>
<dbReference type="NCBIfam" id="TIGR00377">
    <property type="entry name" value="ant_ant_sig"/>
    <property type="match status" value="1"/>
</dbReference>
<dbReference type="Pfam" id="PF01740">
    <property type="entry name" value="STAS"/>
    <property type="match status" value="1"/>
</dbReference>
<protein>
    <recommendedName>
        <fullName evidence="2">Anti-sigma factor antagonist</fullName>
    </recommendedName>
</protein>
<feature type="domain" description="STAS" evidence="3">
    <location>
        <begin position="1"/>
        <end position="110"/>
    </location>
</feature>
<dbReference type="Proteomes" id="UP000323176">
    <property type="component" value="Unassembled WGS sequence"/>
</dbReference>
<organism evidence="4 5">
    <name type="scientific">Brachyspira pilosicoli</name>
    <name type="common">Serpulina pilosicoli</name>
    <dbReference type="NCBI Taxonomy" id="52584"/>
    <lineage>
        <taxon>Bacteria</taxon>
        <taxon>Pseudomonadati</taxon>
        <taxon>Spirochaetota</taxon>
        <taxon>Spirochaetia</taxon>
        <taxon>Brachyspirales</taxon>
        <taxon>Brachyspiraceae</taxon>
        <taxon>Brachyspira</taxon>
    </lineage>
</organism>
<reference evidence="4 5" key="1">
    <citation type="journal article" date="1992" name="Lakartidningen">
        <title>[Penicillin V and not amoxicillin is the first choice preparation in acute otitis].</title>
        <authorList>
            <person name="Kamme C."/>
            <person name="Lundgren K."/>
            <person name="Prellner K."/>
        </authorList>
    </citation>
    <scope>NUCLEOTIDE SEQUENCE [LARGE SCALE GENOMIC DNA]</scope>
    <source>
        <strain evidence="4 5">PC5538III-hc</strain>
    </source>
</reference>
<dbReference type="PROSITE" id="PS50801">
    <property type="entry name" value="STAS"/>
    <property type="match status" value="1"/>
</dbReference>
<dbReference type="InterPro" id="IPR003658">
    <property type="entry name" value="Anti-sigma_ant"/>
</dbReference>
<dbReference type="OrthoDB" id="9793697at2"/>
<evidence type="ECO:0000259" key="3">
    <source>
        <dbReference type="PROSITE" id="PS50801"/>
    </source>
</evidence>